<reference evidence="3 4" key="2">
    <citation type="journal article" date="2011" name="Stand. Genomic Sci.">
        <title>Complete genome sequence of Truepera radiovictrix type strain (RQ-24).</title>
        <authorList>
            <person name="Ivanova N."/>
            <person name="Rohde C."/>
            <person name="Munk C."/>
            <person name="Nolan M."/>
            <person name="Lucas S."/>
            <person name="Del Rio T.G."/>
            <person name="Tice H."/>
            <person name="Deshpande S."/>
            <person name="Cheng J.F."/>
            <person name="Tapia R."/>
            <person name="Han C."/>
            <person name="Goodwin L."/>
            <person name="Pitluck S."/>
            <person name="Liolios K."/>
            <person name="Mavromatis K."/>
            <person name="Mikhailova N."/>
            <person name="Pati A."/>
            <person name="Chen A."/>
            <person name="Palaniappan K."/>
            <person name="Land M."/>
            <person name="Hauser L."/>
            <person name="Chang Y.J."/>
            <person name="Jeffries C.D."/>
            <person name="Brambilla E."/>
            <person name="Rohde M."/>
            <person name="Goker M."/>
            <person name="Tindall B.J."/>
            <person name="Woyke T."/>
            <person name="Bristow J."/>
            <person name="Eisen J.A."/>
            <person name="Markowitz V."/>
            <person name="Hugenholtz P."/>
            <person name="Kyrpides N.C."/>
            <person name="Klenk H.P."/>
            <person name="Lapidus A."/>
        </authorList>
    </citation>
    <scope>NUCLEOTIDE SEQUENCE [LARGE SCALE GENOMIC DNA]</scope>
    <source>
        <strain evidence="4">DSM 17093 / CIP 108686 / LMG 22925 / RQ-24</strain>
    </source>
</reference>
<reference evidence="4" key="1">
    <citation type="submission" date="2010-05" db="EMBL/GenBank/DDBJ databases">
        <title>The complete genome of Truepera radiovictris DSM 17093.</title>
        <authorList>
            <consortium name="US DOE Joint Genome Institute (JGI-PGF)"/>
            <person name="Lucas S."/>
            <person name="Copeland A."/>
            <person name="Lapidus A."/>
            <person name="Glavina del Rio T."/>
            <person name="Dalin E."/>
            <person name="Tice H."/>
            <person name="Bruce D."/>
            <person name="Goodwin L."/>
            <person name="Pitluck S."/>
            <person name="Kyrpides N."/>
            <person name="Mavromatis K."/>
            <person name="Ovchinnikova G."/>
            <person name="Munk A.C."/>
            <person name="Detter J.C."/>
            <person name="Han C."/>
            <person name="Tapia R."/>
            <person name="Land M."/>
            <person name="Hauser L."/>
            <person name="Markowitz V."/>
            <person name="Cheng J.-F."/>
            <person name="Hugenholtz P."/>
            <person name="Woyke T."/>
            <person name="Wu D."/>
            <person name="Tindall B."/>
            <person name="Pomrenke H.G."/>
            <person name="Brambilla E."/>
            <person name="Klenk H.-P."/>
            <person name="Eisen J.A."/>
        </authorList>
    </citation>
    <scope>NUCLEOTIDE SEQUENCE [LARGE SCALE GENOMIC DNA]</scope>
    <source>
        <strain evidence="4">DSM 17093 / CIP 108686 / LMG 22925 / RQ-24</strain>
    </source>
</reference>
<dbReference type="Gene3D" id="2.30.30.100">
    <property type="match status" value="1"/>
</dbReference>
<dbReference type="HOGENOM" id="CLU_051096_1_0_0"/>
<evidence type="ECO:0000313" key="3">
    <source>
        <dbReference type="EMBL" id="ADI14664.1"/>
    </source>
</evidence>
<evidence type="ECO:0000259" key="2">
    <source>
        <dbReference type="PROSITE" id="PS51733"/>
    </source>
</evidence>
<dbReference type="NCBIfam" id="TIGR00121">
    <property type="entry name" value="birA_ligase"/>
    <property type="match status" value="1"/>
</dbReference>
<dbReference type="GO" id="GO:0004077">
    <property type="term" value="F:biotin--[biotin carboxyl-carrier protein] ligase activity"/>
    <property type="evidence" value="ECO:0007669"/>
    <property type="project" value="InterPro"/>
</dbReference>
<dbReference type="RefSeq" id="WP_013178032.1">
    <property type="nucleotide sequence ID" value="NC_014221.1"/>
</dbReference>
<gene>
    <name evidence="3" type="ordered locus">Trad_1545</name>
</gene>
<dbReference type="PANTHER" id="PTHR12835">
    <property type="entry name" value="BIOTIN PROTEIN LIGASE"/>
    <property type="match status" value="1"/>
</dbReference>
<dbReference type="InterPro" id="IPR004143">
    <property type="entry name" value="BPL_LPL_catalytic"/>
</dbReference>
<dbReference type="GO" id="GO:0005737">
    <property type="term" value="C:cytoplasm"/>
    <property type="evidence" value="ECO:0007669"/>
    <property type="project" value="TreeGrafter"/>
</dbReference>
<dbReference type="InterPro" id="IPR004408">
    <property type="entry name" value="Biotin_CoA_COase_ligase"/>
</dbReference>
<dbReference type="Proteomes" id="UP000000379">
    <property type="component" value="Chromosome"/>
</dbReference>
<name>D7CXR2_TRURR</name>
<dbReference type="PROSITE" id="PS51733">
    <property type="entry name" value="BPL_LPL_CATALYTIC"/>
    <property type="match status" value="1"/>
</dbReference>
<dbReference type="KEGG" id="tra:Trad_1545"/>
<dbReference type="OrthoDB" id="9807064at2"/>
<dbReference type="PANTHER" id="PTHR12835:SF5">
    <property type="entry name" value="BIOTIN--PROTEIN LIGASE"/>
    <property type="match status" value="1"/>
</dbReference>
<sequence>MDETVEELALRILAFDRLDSTQDELRRRLEAGEAVHGLVVRARVQESGRGSRARDWASAAGGSYQTLAVRYLAPHPPSYAALVLALGLAQTLPRYGARVQIKWPNDLFYRRQKLAGLLVEALRGHLLIGVGLNVDNPVPPGAVGLRGWDLEAVHAVVLEGLQRGLEHLNDAHFDLPSAFAPFDLLAGGRVCVSTPRGEVTGVADGVDAHGRLRVRDAYGRLHALQGRVRPLP</sequence>
<evidence type="ECO:0000256" key="1">
    <source>
        <dbReference type="ARBA" id="ARBA00022598"/>
    </source>
</evidence>
<dbReference type="STRING" id="649638.Trad_1545"/>
<dbReference type="InterPro" id="IPR045864">
    <property type="entry name" value="aa-tRNA-synth_II/BPL/LPL"/>
</dbReference>
<keyword evidence="4" id="KW-1185">Reference proteome</keyword>
<dbReference type="Gene3D" id="3.30.930.10">
    <property type="entry name" value="Bira Bifunctional Protein, Domain 2"/>
    <property type="match status" value="1"/>
</dbReference>
<accession>D7CXR2</accession>
<dbReference type="Pfam" id="PF03099">
    <property type="entry name" value="BPL_LplA_LipB"/>
    <property type="match status" value="1"/>
</dbReference>
<keyword evidence="1 3" id="KW-0436">Ligase</keyword>
<dbReference type="SUPFAM" id="SSF55681">
    <property type="entry name" value="Class II aaRS and biotin synthetases"/>
    <property type="match status" value="1"/>
</dbReference>
<organism evidence="3 4">
    <name type="scientific">Truepera radiovictrix (strain DSM 17093 / CIP 108686 / LMG 22925 / RQ-24)</name>
    <dbReference type="NCBI Taxonomy" id="649638"/>
    <lineage>
        <taxon>Bacteria</taxon>
        <taxon>Thermotogati</taxon>
        <taxon>Deinococcota</taxon>
        <taxon>Deinococci</taxon>
        <taxon>Trueperales</taxon>
        <taxon>Trueperaceae</taxon>
        <taxon>Truepera</taxon>
    </lineage>
</organism>
<dbReference type="eggNOG" id="COG0340">
    <property type="taxonomic scope" value="Bacteria"/>
</dbReference>
<dbReference type="AlphaFoldDB" id="D7CXR2"/>
<feature type="domain" description="BPL/LPL catalytic" evidence="2">
    <location>
        <begin position="7"/>
        <end position="177"/>
    </location>
</feature>
<protein>
    <submittedName>
        <fullName evidence="3">Biotin/acetyl-CoA-carboxylase ligase</fullName>
    </submittedName>
</protein>
<dbReference type="EMBL" id="CP002049">
    <property type="protein sequence ID" value="ADI14664.1"/>
    <property type="molecule type" value="Genomic_DNA"/>
</dbReference>
<evidence type="ECO:0000313" key="4">
    <source>
        <dbReference type="Proteomes" id="UP000000379"/>
    </source>
</evidence>
<proteinExistence type="predicted"/>